<sequence>MAWQRIENPGKLVKVNDKVKAKIISLSNSRISLSLKELQDDPWEDI</sequence>
<dbReference type="InterPro" id="IPR003029">
    <property type="entry name" value="S1_domain"/>
</dbReference>
<name>A0A2G9YDH2_9BACT</name>
<gene>
    <name evidence="2" type="ORF">COX44_00835</name>
</gene>
<proteinExistence type="predicted"/>
<dbReference type="Proteomes" id="UP000231480">
    <property type="component" value="Unassembled WGS sequence"/>
</dbReference>
<dbReference type="AlphaFoldDB" id="A0A2G9YDH2"/>
<dbReference type="InterPro" id="IPR012340">
    <property type="entry name" value="NA-bd_OB-fold"/>
</dbReference>
<protein>
    <submittedName>
        <fullName evidence="2">30S ribosomal protein S1</fullName>
    </submittedName>
</protein>
<accession>A0A2G9YDH2</accession>
<feature type="non-terminal residue" evidence="2">
    <location>
        <position position="46"/>
    </location>
</feature>
<evidence type="ECO:0000259" key="1">
    <source>
        <dbReference type="PROSITE" id="PS50126"/>
    </source>
</evidence>
<evidence type="ECO:0000313" key="3">
    <source>
        <dbReference type="Proteomes" id="UP000231480"/>
    </source>
</evidence>
<dbReference type="PROSITE" id="PS50126">
    <property type="entry name" value="S1"/>
    <property type="match status" value="1"/>
</dbReference>
<dbReference type="SUPFAM" id="SSF50249">
    <property type="entry name" value="Nucleic acid-binding proteins"/>
    <property type="match status" value="1"/>
</dbReference>
<feature type="domain" description="S1 motif" evidence="1">
    <location>
        <begin position="1"/>
        <end position="36"/>
    </location>
</feature>
<comment type="caution">
    <text evidence="2">The sequence shown here is derived from an EMBL/GenBank/DDBJ whole genome shotgun (WGS) entry which is preliminary data.</text>
</comment>
<dbReference type="EMBL" id="PCRH01000018">
    <property type="protein sequence ID" value="PIP17278.1"/>
    <property type="molecule type" value="Genomic_DNA"/>
</dbReference>
<keyword evidence="2" id="KW-0689">Ribosomal protein</keyword>
<dbReference type="GO" id="GO:0005840">
    <property type="term" value="C:ribosome"/>
    <property type="evidence" value="ECO:0007669"/>
    <property type="project" value="UniProtKB-KW"/>
</dbReference>
<evidence type="ECO:0000313" key="2">
    <source>
        <dbReference type="EMBL" id="PIP17278.1"/>
    </source>
</evidence>
<organism evidence="2 3">
    <name type="scientific">Candidatus Portnoybacteria bacterium CG23_combo_of_CG06-09_8_20_14_all_37_13</name>
    <dbReference type="NCBI Taxonomy" id="1974819"/>
    <lineage>
        <taxon>Bacteria</taxon>
        <taxon>Candidatus Portnoyibacteriota</taxon>
    </lineage>
</organism>
<keyword evidence="2" id="KW-0687">Ribonucleoprotein</keyword>
<dbReference type="GO" id="GO:0003676">
    <property type="term" value="F:nucleic acid binding"/>
    <property type="evidence" value="ECO:0007669"/>
    <property type="project" value="InterPro"/>
</dbReference>
<dbReference type="Gene3D" id="2.40.50.140">
    <property type="entry name" value="Nucleic acid-binding proteins"/>
    <property type="match status" value="1"/>
</dbReference>
<reference evidence="2 3" key="1">
    <citation type="submission" date="2017-09" db="EMBL/GenBank/DDBJ databases">
        <title>Depth-based differentiation of microbial function through sediment-hosted aquifers and enrichment of novel symbionts in the deep terrestrial subsurface.</title>
        <authorList>
            <person name="Probst A.J."/>
            <person name="Ladd B."/>
            <person name="Jarett J.K."/>
            <person name="Geller-Mcgrath D.E."/>
            <person name="Sieber C.M."/>
            <person name="Emerson J.B."/>
            <person name="Anantharaman K."/>
            <person name="Thomas B.C."/>
            <person name="Malmstrom R."/>
            <person name="Stieglmeier M."/>
            <person name="Klingl A."/>
            <person name="Woyke T."/>
            <person name="Ryan C.M."/>
            <person name="Banfield J.F."/>
        </authorList>
    </citation>
    <scope>NUCLEOTIDE SEQUENCE [LARGE SCALE GENOMIC DNA]</scope>
    <source>
        <strain evidence="2">CG23_combo_of_CG06-09_8_20_14_all_37_13</strain>
    </source>
</reference>